<keyword evidence="6" id="KW-0235">DNA replication</keyword>
<dbReference type="InterPro" id="IPR038749">
    <property type="entry name" value="Sld5_GINS_A"/>
</dbReference>
<evidence type="ECO:0000256" key="5">
    <source>
        <dbReference type="ARBA" id="ARBA00022481"/>
    </source>
</evidence>
<dbReference type="Gene3D" id="3.40.5.60">
    <property type="match status" value="1"/>
</dbReference>
<keyword evidence="7" id="KW-0547">Nucleotide-binding</keyword>
<evidence type="ECO:0000256" key="10">
    <source>
        <dbReference type="ARBA" id="ARBA00023136"/>
    </source>
</evidence>
<proteinExistence type="inferred from homology"/>
<dbReference type="GO" id="GO:0032482">
    <property type="term" value="P:Rab protein signal transduction"/>
    <property type="evidence" value="ECO:0007669"/>
    <property type="project" value="InterPro"/>
</dbReference>
<evidence type="ECO:0000313" key="17">
    <source>
        <dbReference type="EMBL" id="CAH0098652.1"/>
    </source>
</evidence>
<evidence type="ECO:0000256" key="1">
    <source>
        <dbReference type="ARBA" id="ARBA00004123"/>
    </source>
</evidence>
<dbReference type="PROSITE" id="PS51420">
    <property type="entry name" value="RHO"/>
    <property type="match status" value="1"/>
</dbReference>
<evidence type="ECO:0000256" key="12">
    <source>
        <dbReference type="ARBA" id="ARBA00023288"/>
    </source>
</evidence>
<dbReference type="InterPro" id="IPR050209">
    <property type="entry name" value="Rab_GTPases_membrane_traffic"/>
</dbReference>
<dbReference type="Pfam" id="PF16922">
    <property type="entry name" value="SLD5_C"/>
    <property type="match status" value="1"/>
</dbReference>
<dbReference type="InterPro" id="IPR005225">
    <property type="entry name" value="Small_GTP-bd"/>
</dbReference>
<keyword evidence="8" id="KW-0653">Protein transport</keyword>
<dbReference type="InterPro" id="IPR041819">
    <property type="entry name" value="Rab4"/>
</dbReference>
<evidence type="ECO:0000256" key="9">
    <source>
        <dbReference type="ARBA" id="ARBA00023134"/>
    </source>
</evidence>
<dbReference type="GO" id="GO:0015031">
    <property type="term" value="P:protein transport"/>
    <property type="evidence" value="ECO:0007669"/>
    <property type="project" value="UniProtKB-KW"/>
</dbReference>
<evidence type="ECO:0000256" key="7">
    <source>
        <dbReference type="ARBA" id="ARBA00022741"/>
    </source>
</evidence>
<reference evidence="17" key="1">
    <citation type="submission" date="2021-11" db="EMBL/GenBank/DDBJ databases">
        <authorList>
            <person name="Schell T."/>
        </authorList>
    </citation>
    <scope>NUCLEOTIDE SEQUENCE</scope>
    <source>
        <strain evidence="17">M5</strain>
    </source>
</reference>
<organism evidence="17 18">
    <name type="scientific">Daphnia galeata</name>
    <dbReference type="NCBI Taxonomy" id="27404"/>
    <lineage>
        <taxon>Eukaryota</taxon>
        <taxon>Metazoa</taxon>
        <taxon>Ecdysozoa</taxon>
        <taxon>Arthropoda</taxon>
        <taxon>Crustacea</taxon>
        <taxon>Branchiopoda</taxon>
        <taxon>Diplostraca</taxon>
        <taxon>Cladocera</taxon>
        <taxon>Anomopoda</taxon>
        <taxon>Daphniidae</taxon>
        <taxon>Daphnia</taxon>
    </lineage>
</organism>
<evidence type="ECO:0000256" key="2">
    <source>
        <dbReference type="ARBA" id="ARBA00004308"/>
    </source>
</evidence>
<dbReference type="PRINTS" id="PR00449">
    <property type="entry name" value="RASTRNSFRMNG"/>
</dbReference>
<dbReference type="PANTHER" id="PTHR47979">
    <property type="entry name" value="DRAB11-RELATED"/>
    <property type="match status" value="1"/>
</dbReference>
<gene>
    <name evidence="17" type="ORF">DGAL_LOCUS738</name>
</gene>
<keyword evidence="4" id="KW-0813">Transport</keyword>
<comment type="caution">
    <text evidence="17">The sequence shown here is derived from an EMBL/GenBank/DDBJ whole genome shotgun (WGS) entry which is preliminary data.</text>
</comment>
<dbReference type="EMBL" id="CAKKLH010000004">
    <property type="protein sequence ID" value="CAH0098652.1"/>
    <property type="molecule type" value="Genomic_DNA"/>
</dbReference>
<evidence type="ECO:0000259" key="15">
    <source>
        <dbReference type="Pfam" id="PF05916"/>
    </source>
</evidence>
<dbReference type="PROSITE" id="PS51419">
    <property type="entry name" value="RAB"/>
    <property type="match status" value="1"/>
</dbReference>
<feature type="domain" description="GINS subunit" evidence="15">
    <location>
        <begin position="75"/>
        <end position="152"/>
    </location>
</feature>
<dbReference type="FunFam" id="3.40.50.300:FF:001193">
    <property type="entry name" value="Rab family, other"/>
    <property type="match status" value="1"/>
</dbReference>
<dbReference type="GO" id="GO:0003924">
    <property type="term" value="F:GTPase activity"/>
    <property type="evidence" value="ECO:0007669"/>
    <property type="project" value="InterPro"/>
</dbReference>
<dbReference type="CDD" id="cd11711">
    <property type="entry name" value="GINS_A_Sld5"/>
    <property type="match status" value="1"/>
</dbReference>
<evidence type="ECO:0000256" key="6">
    <source>
        <dbReference type="ARBA" id="ARBA00022705"/>
    </source>
</evidence>
<feature type="domain" description="DNA replication complex GINS protein SLD5 C-terminal" evidence="16">
    <location>
        <begin position="174"/>
        <end position="223"/>
    </location>
</feature>
<dbReference type="GO" id="GO:0005634">
    <property type="term" value="C:nucleus"/>
    <property type="evidence" value="ECO:0007669"/>
    <property type="project" value="UniProtKB-SubCell"/>
</dbReference>
<dbReference type="SUPFAM" id="SSF160059">
    <property type="entry name" value="PriA/YqbF domain"/>
    <property type="match status" value="1"/>
</dbReference>
<dbReference type="InterPro" id="IPR036224">
    <property type="entry name" value="GINS_bundle-like_dom_sf"/>
</dbReference>
<evidence type="ECO:0000256" key="4">
    <source>
        <dbReference type="ARBA" id="ARBA00022448"/>
    </source>
</evidence>
<comment type="subcellular location">
    <subcellularLocation>
        <location evidence="2">Endomembrane system</location>
    </subcellularLocation>
    <subcellularLocation>
        <location evidence="1">Nucleus</location>
    </subcellularLocation>
</comment>
<dbReference type="SMART" id="SM00174">
    <property type="entry name" value="RHO"/>
    <property type="match status" value="1"/>
</dbReference>
<keyword evidence="11" id="KW-0539">Nucleus</keyword>
<evidence type="ECO:0000256" key="3">
    <source>
        <dbReference type="ARBA" id="ARBA00006270"/>
    </source>
</evidence>
<protein>
    <submittedName>
        <fullName evidence="17">Uncharacterized protein</fullName>
    </submittedName>
</protein>
<evidence type="ECO:0000259" key="16">
    <source>
        <dbReference type="Pfam" id="PF16922"/>
    </source>
</evidence>
<feature type="compositionally biased region" description="Polar residues" evidence="14">
    <location>
        <begin position="414"/>
        <end position="425"/>
    </location>
</feature>
<dbReference type="Proteomes" id="UP000789390">
    <property type="component" value="Unassembled WGS sequence"/>
</dbReference>
<evidence type="ECO:0000256" key="11">
    <source>
        <dbReference type="ARBA" id="ARBA00023242"/>
    </source>
</evidence>
<accession>A0A8J2RA75</accession>
<keyword evidence="18" id="KW-1185">Reference proteome</keyword>
<dbReference type="PROSITE" id="PS51421">
    <property type="entry name" value="RAS"/>
    <property type="match status" value="1"/>
</dbReference>
<dbReference type="Gene3D" id="1.20.58.1030">
    <property type="match status" value="1"/>
</dbReference>
<dbReference type="InterPro" id="IPR027417">
    <property type="entry name" value="P-loop_NTPase"/>
</dbReference>
<dbReference type="InterPro" id="IPR021151">
    <property type="entry name" value="GINS_A"/>
</dbReference>
<dbReference type="SMART" id="SM00175">
    <property type="entry name" value="RAB"/>
    <property type="match status" value="1"/>
</dbReference>
<dbReference type="InterPro" id="IPR031633">
    <property type="entry name" value="SLD5_C"/>
</dbReference>
<dbReference type="CDD" id="cd21692">
    <property type="entry name" value="GINS_B_Sld5"/>
    <property type="match status" value="1"/>
</dbReference>
<dbReference type="NCBIfam" id="TIGR00231">
    <property type="entry name" value="small_GTP"/>
    <property type="match status" value="1"/>
</dbReference>
<dbReference type="Pfam" id="PF05916">
    <property type="entry name" value="Sld5"/>
    <property type="match status" value="1"/>
</dbReference>
<dbReference type="GO" id="GO:0006260">
    <property type="term" value="P:DNA replication"/>
    <property type="evidence" value="ECO:0007669"/>
    <property type="project" value="UniProtKB-KW"/>
</dbReference>
<feature type="region of interest" description="Disordered" evidence="14">
    <location>
        <begin position="412"/>
        <end position="431"/>
    </location>
</feature>
<comment type="similarity">
    <text evidence="3">Belongs to the small GTPase superfamily. Rab family.</text>
</comment>
<dbReference type="SMART" id="SM00176">
    <property type="entry name" value="RAN"/>
    <property type="match status" value="1"/>
</dbReference>
<dbReference type="Gene3D" id="3.40.50.300">
    <property type="entry name" value="P-loop containing nucleotide triphosphate hydrolases"/>
    <property type="match status" value="1"/>
</dbReference>
<dbReference type="SUPFAM" id="SSF158573">
    <property type="entry name" value="GINS helical bundle-like"/>
    <property type="match status" value="1"/>
</dbReference>
<dbReference type="InterPro" id="IPR001806">
    <property type="entry name" value="Small_GTPase"/>
</dbReference>
<keyword evidence="13" id="KW-0636">Prenylation</keyword>
<dbReference type="GO" id="GO:0005525">
    <property type="term" value="F:GTP binding"/>
    <property type="evidence" value="ECO:0007669"/>
    <property type="project" value="UniProtKB-KW"/>
</dbReference>
<keyword evidence="9" id="KW-0342">GTP-binding</keyword>
<keyword evidence="12" id="KW-0449">Lipoprotein</keyword>
<name>A0A8J2RA75_9CRUS</name>
<evidence type="ECO:0000256" key="8">
    <source>
        <dbReference type="ARBA" id="ARBA00022927"/>
    </source>
</evidence>
<dbReference type="AlphaFoldDB" id="A0A8J2RA75"/>
<dbReference type="Pfam" id="PF00071">
    <property type="entry name" value="Ras"/>
    <property type="match status" value="1"/>
</dbReference>
<dbReference type="CDD" id="cd04113">
    <property type="entry name" value="Rab4"/>
    <property type="match status" value="1"/>
</dbReference>
<dbReference type="SUPFAM" id="SSF52540">
    <property type="entry name" value="P-loop containing nucleoside triphosphate hydrolases"/>
    <property type="match status" value="1"/>
</dbReference>
<evidence type="ECO:0000256" key="14">
    <source>
        <dbReference type="SAM" id="MobiDB-lite"/>
    </source>
</evidence>
<dbReference type="SMART" id="SM00173">
    <property type="entry name" value="RAS"/>
    <property type="match status" value="1"/>
</dbReference>
<sequence length="431" mass="48479">MASYSGNLTQLSDFLGTADTISETEDAEFLSASEAVKKLEESWLNEMLAPELLSPQTELVDCLLEQTKNMEENLMAISKSDFRFALHRMEVERIRYVVTSYLRIRLEKIEKFLGYLLNNENKRQRNEPSLLTEDELKFAQELSSNTETHLKTLGLRHMPTNMRDINTQKFITTPNRDSYVFVRVKDDAPSVLVSNGTSDGEFEVELLKNSQHLLPYRSIAKFLFKFLVIGSAGTGKSCLLHHFIEKKFKQDSSHTIGVEFGSKIVTIGGKQVKLQIWDTAGQERFKSVTKSYYRGAAGALLVYDISSRESYNAVSNWLTDAQNLANPNLVVLLVGNKRDLEDDRQVSFLEASQFAQENDLMFLEASALTGENVEEAFLQCAKTILSKVETGELDPNKLGSGIQHGETAIRRFQRQSTSPSVNPPSCSGCKI</sequence>
<evidence type="ECO:0000256" key="13">
    <source>
        <dbReference type="ARBA" id="ARBA00023289"/>
    </source>
</evidence>
<dbReference type="OrthoDB" id="338231at2759"/>
<evidence type="ECO:0000313" key="18">
    <source>
        <dbReference type="Proteomes" id="UP000789390"/>
    </source>
</evidence>
<keyword evidence="5" id="KW-0488">Methylation</keyword>
<dbReference type="GO" id="GO:0012505">
    <property type="term" value="C:endomembrane system"/>
    <property type="evidence" value="ECO:0007669"/>
    <property type="project" value="UniProtKB-SubCell"/>
</dbReference>
<keyword evidence="10" id="KW-0472">Membrane</keyword>